<dbReference type="EMBL" id="JASMQC010000037">
    <property type="protein sequence ID" value="KAK1930782.1"/>
    <property type="molecule type" value="Genomic_DNA"/>
</dbReference>
<dbReference type="AlphaFoldDB" id="A0AAD9G2I2"/>
<comment type="caution">
    <text evidence="2">The sequence shown here is derived from an EMBL/GenBank/DDBJ whole genome shotgun (WGS) entry which is preliminary data.</text>
</comment>
<dbReference type="GO" id="GO:0003989">
    <property type="term" value="F:acetyl-CoA carboxylase activity"/>
    <property type="evidence" value="ECO:0007669"/>
    <property type="project" value="InterPro"/>
</dbReference>
<reference evidence="2" key="1">
    <citation type="submission" date="2023-08" db="EMBL/GenBank/DDBJ databases">
        <title>Reference Genome Resource for the Citrus Pathogen Phytophthora citrophthora.</title>
        <authorList>
            <person name="Moller H."/>
            <person name="Coetzee B."/>
            <person name="Rose L.J."/>
            <person name="Van Niekerk J.M."/>
        </authorList>
    </citation>
    <scope>NUCLEOTIDE SEQUENCE</scope>
    <source>
        <strain evidence="2">STE-U-9442</strain>
    </source>
</reference>
<dbReference type="Proteomes" id="UP001259832">
    <property type="component" value="Unassembled WGS sequence"/>
</dbReference>
<evidence type="ECO:0000313" key="2">
    <source>
        <dbReference type="EMBL" id="KAK1930782.1"/>
    </source>
</evidence>
<sequence length="60" mass="6729">METVSANSHNIEDVVMALHQQNSSDLDKVFSIARSHKVLESKNCCCIFLLRWRAALLASP</sequence>
<evidence type="ECO:0000259" key="1">
    <source>
        <dbReference type="Pfam" id="PF08326"/>
    </source>
</evidence>
<keyword evidence="3" id="KW-1185">Reference proteome</keyword>
<dbReference type="GO" id="GO:0006633">
    <property type="term" value="P:fatty acid biosynthetic process"/>
    <property type="evidence" value="ECO:0007669"/>
    <property type="project" value="InterPro"/>
</dbReference>
<accession>A0AAD9G2I2</accession>
<gene>
    <name evidence="2" type="ORF">P3T76_013739</name>
</gene>
<feature type="domain" description="Acetyl-CoA carboxylase central" evidence="1">
    <location>
        <begin position="6"/>
        <end position="50"/>
    </location>
</feature>
<proteinExistence type="predicted"/>
<organism evidence="2 3">
    <name type="scientific">Phytophthora citrophthora</name>
    <dbReference type="NCBI Taxonomy" id="4793"/>
    <lineage>
        <taxon>Eukaryota</taxon>
        <taxon>Sar</taxon>
        <taxon>Stramenopiles</taxon>
        <taxon>Oomycota</taxon>
        <taxon>Peronosporomycetes</taxon>
        <taxon>Peronosporales</taxon>
        <taxon>Peronosporaceae</taxon>
        <taxon>Phytophthora</taxon>
    </lineage>
</organism>
<dbReference type="Pfam" id="PF08326">
    <property type="entry name" value="ACC_central"/>
    <property type="match status" value="1"/>
</dbReference>
<dbReference type="GO" id="GO:0005524">
    <property type="term" value="F:ATP binding"/>
    <property type="evidence" value="ECO:0007669"/>
    <property type="project" value="InterPro"/>
</dbReference>
<evidence type="ECO:0000313" key="3">
    <source>
        <dbReference type="Proteomes" id="UP001259832"/>
    </source>
</evidence>
<name>A0AAD9G2I2_9STRA</name>
<protein>
    <recommendedName>
        <fullName evidence="1">Acetyl-CoA carboxylase central domain-containing protein</fullName>
    </recommendedName>
</protein>
<dbReference type="InterPro" id="IPR013537">
    <property type="entry name" value="AcCoA_COase_cen"/>
</dbReference>